<organism evidence="2 3">
    <name type="scientific">Coregonus suidteri</name>
    <dbReference type="NCBI Taxonomy" id="861788"/>
    <lineage>
        <taxon>Eukaryota</taxon>
        <taxon>Metazoa</taxon>
        <taxon>Chordata</taxon>
        <taxon>Craniata</taxon>
        <taxon>Vertebrata</taxon>
        <taxon>Euteleostomi</taxon>
        <taxon>Actinopterygii</taxon>
        <taxon>Neopterygii</taxon>
        <taxon>Teleostei</taxon>
        <taxon>Protacanthopterygii</taxon>
        <taxon>Salmoniformes</taxon>
        <taxon>Salmonidae</taxon>
        <taxon>Coregoninae</taxon>
        <taxon>Coregonus</taxon>
    </lineage>
</organism>
<feature type="domain" description="Tf2-1-like SH3-like" evidence="1">
    <location>
        <begin position="70"/>
        <end position="109"/>
    </location>
</feature>
<gene>
    <name evidence="2" type="ORF">J4Q44_G00317360</name>
</gene>
<keyword evidence="3" id="KW-1185">Reference proteome</keyword>
<evidence type="ECO:0000313" key="2">
    <source>
        <dbReference type="EMBL" id="KAK6297153.1"/>
    </source>
</evidence>
<dbReference type="EMBL" id="JAGTTL010000031">
    <property type="protein sequence ID" value="KAK6297153.1"/>
    <property type="molecule type" value="Genomic_DNA"/>
</dbReference>
<dbReference type="InterPro" id="IPR056924">
    <property type="entry name" value="SH3_Tf2-1"/>
</dbReference>
<evidence type="ECO:0000259" key="1">
    <source>
        <dbReference type="Pfam" id="PF24626"/>
    </source>
</evidence>
<dbReference type="Proteomes" id="UP001356427">
    <property type="component" value="Unassembled WGS sequence"/>
</dbReference>
<protein>
    <recommendedName>
        <fullName evidence="1">Tf2-1-like SH3-like domain-containing protein</fullName>
    </recommendedName>
</protein>
<dbReference type="Pfam" id="PF24626">
    <property type="entry name" value="SH3_Tf2-1"/>
    <property type="match status" value="1"/>
</dbReference>
<dbReference type="AlphaFoldDB" id="A0AAN8QHQ7"/>
<sequence length="165" mass="18638">MSPFQCLYGYQPPLFPSQEKDLLVPSVQAHIRCCHRTWHRARKALLRVSDRYQLQANRRRVPAPTYAIRDRVWLATQELPLRTESRKLSPRFIGPFVVERVINPVVVRLGVSSISWTGRGMVLRRGVGFLGVRSLMLTSFVTSTASILALRVVRPVAFIGGGVLS</sequence>
<reference evidence="2 3" key="1">
    <citation type="submission" date="2021-04" db="EMBL/GenBank/DDBJ databases">
        <authorList>
            <person name="De Guttry C."/>
            <person name="Zahm M."/>
            <person name="Klopp C."/>
            <person name="Cabau C."/>
            <person name="Louis A."/>
            <person name="Berthelot C."/>
            <person name="Parey E."/>
            <person name="Roest Crollius H."/>
            <person name="Montfort J."/>
            <person name="Robinson-Rechavi M."/>
            <person name="Bucao C."/>
            <person name="Bouchez O."/>
            <person name="Gislard M."/>
            <person name="Lluch J."/>
            <person name="Milhes M."/>
            <person name="Lampietro C."/>
            <person name="Lopez Roques C."/>
            <person name="Donnadieu C."/>
            <person name="Braasch I."/>
            <person name="Desvignes T."/>
            <person name="Postlethwait J."/>
            <person name="Bobe J."/>
            <person name="Wedekind C."/>
            <person name="Guiguen Y."/>
        </authorList>
    </citation>
    <scope>NUCLEOTIDE SEQUENCE [LARGE SCALE GENOMIC DNA]</scope>
    <source>
        <strain evidence="2">Cs_M1</strain>
        <tissue evidence="2">Blood</tissue>
    </source>
</reference>
<proteinExistence type="predicted"/>
<comment type="caution">
    <text evidence="2">The sequence shown here is derived from an EMBL/GenBank/DDBJ whole genome shotgun (WGS) entry which is preliminary data.</text>
</comment>
<accession>A0AAN8QHQ7</accession>
<evidence type="ECO:0000313" key="3">
    <source>
        <dbReference type="Proteomes" id="UP001356427"/>
    </source>
</evidence>
<name>A0AAN8QHQ7_9TELE</name>